<dbReference type="AlphaFoldDB" id="A0A8S3SYI5"/>
<name>A0A8S3SYI5_MYTED</name>
<accession>A0A8S3SYI5</accession>
<proteinExistence type="predicted"/>
<dbReference type="OrthoDB" id="6616098at2759"/>
<evidence type="ECO:0000313" key="1">
    <source>
        <dbReference type="EMBL" id="CAG2226734.1"/>
    </source>
</evidence>
<dbReference type="SUPFAM" id="SSF57924">
    <property type="entry name" value="Inhibitor of apoptosis (IAP) repeat"/>
    <property type="match status" value="2"/>
</dbReference>
<organism evidence="1 2">
    <name type="scientific">Mytilus edulis</name>
    <name type="common">Blue mussel</name>
    <dbReference type="NCBI Taxonomy" id="6550"/>
    <lineage>
        <taxon>Eukaryota</taxon>
        <taxon>Metazoa</taxon>
        <taxon>Spiralia</taxon>
        <taxon>Lophotrochozoa</taxon>
        <taxon>Mollusca</taxon>
        <taxon>Bivalvia</taxon>
        <taxon>Autobranchia</taxon>
        <taxon>Pteriomorphia</taxon>
        <taxon>Mytilida</taxon>
        <taxon>Mytiloidea</taxon>
        <taxon>Mytilidae</taxon>
        <taxon>Mytilinae</taxon>
        <taxon>Mytilus</taxon>
    </lineage>
</organism>
<dbReference type="EMBL" id="CAJPWZ010001930">
    <property type="protein sequence ID" value="CAG2226734.1"/>
    <property type="molecule type" value="Genomic_DNA"/>
</dbReference>
<dbReference type="SMART" id="SM00238">
    <property type="entry name" value="BIR"/>
    <property type="match status" value="2"/>
</dbReference>
<keyword evidence="2" id="KW-1185">Reference proteome</keyword>
<dbReference type="PANTHER" id="PTHR10044:SF139">
    <property type="entry name" value="DEATH-ASSOCIATED INHIBITOR OF APOPTOSIS 2"/>
    <property type="match status" value="1"/>
</dbReference>
<dbReference type="InterPro" id="IPR001370">
    <property type="entry name" value="BIR_rpt"/>
</dbReference>
<dbReference type="Pfam" id="PF00653">
    <property type="entry name" value="BIR"/>
    <property type="match status" value="2"/>
</dbReference>
<dbReference type="Proteomes" id="UP000683360">
    <property type="component" value="Unassembled WGS sequence"/>
</dbReference>
<dbReference type="InterPro" id="IPR050784">
    <property type="entry name" value="IAP"/>
</dbReference>
<dbReference type="Gene3D" id="1.10.1170.10">
    <property type="entry name" value="Inhibitor Of Apoptosis Protein (2mihbC-IAP-1), Chain A"/>
    <property type="match status" value="2"/>
</dbReference>
<sequence>MESETVGCSSSGTIFLINDLADDETCDLIREKLSDNKIICHGLYETPDSINEPLIPQFEHLQDRINSYPEIWKAENYKSIERISDAGFYFSEFGDGGRCFHCRNILTNICKHQVPRISHAARYPTCNYVQSYFTDKEITKAKTEFKDNKSKISKAVKEKFQDLDTRIKTLESYESKNGRTDIDIYGVAEAGFYYIWLENIVQCFQCSVRCYGIPADQSPWSMHAWLSPTCAYVIKEKGEGFIKNLQTAKELALNSDYTVFTFIRKTCDTQCRTKRREWPKNVFGHGDLTITAM</sequence>
<protein>
    <submittedName>
        <fullName evidence="1">BIRC2_3</fullName>
    </submittedName>
</protein>
<dbReference type="PROSITE" id="PS50143">
    <property type="entry name" value="BIR_REPEAT_2"/>
    <property type="match status" value="2"/>
</dbReference>
<reference evidence="1" key="1">
    <citation type="submission" date="2021-03" db="EMBL/GenBank/DDBJ databases">
        <authorList>
            <person name="Bekaert M."/>
        </authorList>
    </citation>
    <scope>NUCLEOTIDE SEQUENCE</scope>
</reference>
<evidence type="ECO:0000313" key="2">
    <source>
        <dbReference type="Proteomes" id="UP000683360"/>
    </source>
</evidence>
<comment type="caution">
    <text evidence="1">The sequence shown here is derived from an EMBL/GenBank/DDBJ whole genome shotgun (WGS) entry which is preliminary data.</text>
</comment>
<dbReference type="GO" id="GO:0005634">
    <property type="term" value="C:nucleus"/>
    <property type="evidence" value="ECO:0007669"/>
    <property type="project" value="TreeGrafter"/>
</dbReference>
<dbReference type="PANTHER" id="PTHR10044">
    <property type="entry name" value="INHIBITOR OF APOPTOSIS"/>
    <property type="match status" value="1"/>
</dbReference>
<gene>
    <name evidence="1" type="ORF">MEDL_39795</name>
</gene>
<dbReference type="GO" id="GO:0005737">
    <property type="term" value="C:cytoplasm"/>
    <property type="evidence" value="ECO:0007669"/>
    <property type="project" value="TreeGrafter"/>
</dbReference>